<organism evidence="2">
    <name type="scientific">Zea mays</name>
    <name type="common">Maize</name>
    <dbReference type="NCBI Taxonomy" id="4577"/>
    <lineage>
        <taxon>Eukaryota</taxon>
        <taxon>Viridiplantae</taxon>
        <taxon>Streptophyta</taxon>
        <taxon>Embryophyta</taxon>
        <taxon>Tracheophyta</taxon>
        <taxon>Spermatophyta</taxon>
        <taxon>Magnoliopsida</taxon>
        <taxon>Liliopsida</taxon>
        <taxon>Poales</taxon>
        <taxon>Poaceae</taxon>
        <taxon>PACMAD clade</taxon>
        <taxon>Panicoideae</taxon>
        <taxon>Andropogonodae</taxon>
        <taxon>Andropogoneae</taxon>
        <taxon>Tripsacinae</taxon>
        <taxon>Zea</taxon>
    </lineage>
</organism>
<dbReference type="Proteomes" id="UP000251960">
    <property type="component" value="Chromosome 1"/>
</dbReference>
<evidence type="ECO:0000256" key="1">
    <source>
        <dbReference type="SAM" id="MobiDB-lite"/>
    </source>
</evidence>
<feature type="region of interest" description="Disordered" evidence="1">
    <location>
        <begin position="1"/>
        <end position="22"/>
    </location>
</feature>
<name>A0A317YAU4_MAIZE</name>
<dbReference type="EMBL" id="NCVQ01000001">
    <property type="protein sequence ID" value="PWZ55643.1"/>
    <property type="molecule type" value="Genomic_DNA"/>
</dbReference>
<reference evidence="2" key="1">
    <citation type="journal article" date="2018" name="Nat. Genet.">
        <title>Extensive intraspecific gene order and gene structural variations between Mo17 and other maize genomes.</title>
        <authorList>
            <person name="Sun S."/>
            <person name="Zhou Y."/>
            <person name="Chen J."/>
            <person name="Shi J."/>
            <person name="Zhao H."/>
            <person name="Zhao H."/>
            <person name="Song W."/>
            <person name="Zhang M."/>
            <person name="Cui Y."/>
            <person name="Dong X."/>
            <person name="Liu H."/>
            <person name="Ma X."/>
            <person name="Jiao Y."/>
            <person name="Wang B."/>
            <person name="Wei X."/>
            <person name="Stein J.C."/>
            <person name="Glaubitz J.C."/>
            <person name="Lu F."/>
            <person name="Yu G."/>
            <person name="Liang C."/>
            <person name="Fengler K."/>
            <person name="Li B."/>
            <person name="Rafalski A."/>
            <person name="Schnable P.S."/>
            <person name="Ware D.H."/>
            <person name="Buckler E.S."/>
            <person name="Lai J."/>
        </authorList>
    </citation>
    <scope>NUCLEOTIDE SEQUENCE [LARGE SCALE GENOMIC DNA]</scope>
    <source>
        <tissue evidence="2">Seedling</tissue>
    </source>
</reference>
<proteinExistence type="predicted"/>
<protein>
    <submittedName>
        <fullName evidence="2">Uncharacterized protein</fullName>
    </submittedName>
</protein>
<feature type="non-terminal residue" evidence="2">
    <location>
        <position position="1"/>
    </location>
</feature>
<accession>A0A317YAU4</accession>
<comment type="caution">
    <text evidence="2">The sequence shown here is derived from an EMBL/GenBank/DDBJ whole genome shotgun (WGS) entry which is preliminary data.</text>
</comment>
<dbReference type="AlphaFoldDB" id="A0A317YAU4"/>
<sequence length="22" mass="2221">DSSTAGACFSHNSSNINPNIAN</sequence>
<gene>
    <name evidence="2" type="ORF">Zm00014a_001699</name>
</gene>
<evidence type="ECO:0000313" key="2">
    <source>
        <dbReference type="EMBL" id="PWZ55643.1"/>
    </source>
</evidence>